<dbReference type="InterPro" id="IPR027417">
    <property type="entry name" value="P-loop_NTPase"/>
</dbReference>
<dbReference type="PRINTS" id="PR00300">
    <property type="entry name" value="CLPPROTEASEA"/>
</dbReference>
<dbReference type="SMART" id="SM00382">
    <property type="entry name" value="AAA"/>
    <property type="match status" value="1"/>
</dbReference>
<proteinExistence type="predicted"/>
<dbReference type="SUPFAM" id="SSF52540">
    <property type="entry name" value="P-loop containing nucleoside triphosphate hydrolases"/>
    <property type="match status" value="1"/>
</dbReference>
<name>A0A7C1CUZ9_9BACT</name>
<dbReference type="InterPro" id="IPR011704">
    <property type="entry name" value="ATPase_dyneun-rel_AAA"/>
</dbReference>
<dbReference type="InterPro" id="IPR001270">
    <property type="entry name" value="ClpA/B"/>
</dbReference>
<feature type="domain" description="AAA+ ATPase" evidence="1">
    <location>
        <begin position="16"/>
        <end position="157"/>
    </location>
</feature>
<dbReference type="Pfam" id="PF07728">
    <property type="entry name" value="AAA_5"/>
    <property type="match status" value="1"/>
</dbReference>
<dbReference type="Gene3D" id="3.40.50.300">
    <property type="entry name" value="P-loop containing nucleotide triphosphate hydrolases"/>
    <property type="match status" value="1"/>
</dbReference>
<gene>
    <name evidence="2" type="ORF">ENN47_03760</name>
</gene>
<organism evidence="2">
    <name type="scientific">Mesotoga infera</name>
    <dbReference type="NCBI Taxonomy" id="1236046"/>
    <lineage>
        <taxon>Bacteria</taxon>
        <taxon>Thermotogati</taxon>
        <taxon>Thermotogota</taxon>
        <taxon>Thermotogae</taxon>
        <taxon>Kosmotogales</taxon>
        <taxon>Kosmotogaceae</taxon>
        <taxon>Mesotoga</taxon>
    </lineage>
</organism>
<evidence type="ECO:0000259" key="1">
    <source>
        <dbReference type="SMART" id="SM00382"/>
    </source>
</evidence>
<dbReference type="AlphaFoldDB" id="A0A7C1CUZ9"/>
<accession>A0A7C1CUZ9</accession>
<dbReference type="EMBL" id="DSBT01000107">
    <property type="protein sequence ID" value="HDP77296.1"/>
    <property type="molecule type" value="Genomic_DNA"/>
</dbReference>
<protein>
    <submittedName>
        <fullName evidence="2">MoxR family ATPase</fullName>
    </submittedName>
</protein>
<dbReference type="InterPro" id="IPR003593">
    <property type="entry name" value="AAA+_ATPase"/>
</dbReference>
<dbReference type="GO" id="GO:0005524">
    <property type="term" value="F:ATP binding"/>
    <property type="evidence" value="ECO:0007669"/>
    <property type="project" value="InterPro"/>
</dbReference>
<comment type="caution">
    <text evidence="2">The sequence shown here is derived from an EMBL/GenBank/DDBJ whole genome shotgun (WGS) entry which is preliminary data.</text>
</comment>
<dbReference type="GO" id="GO:0016887">
    <property type="term" value="F:ATP hydrolysis activity"/>
    <property type="evidence" value="ECO:0007669"/>
    <property type="project" value="InterPro"/>
</dbReference>
<evidence type="ECO:0000313" key="2">
    <source>
        <dbReference type="EMBL" id="HDP77296.1"/>
    </source>
</evidence>
<dbReference type="Proteomes" id="UP000886198">
    <property type="component" value="Unassembled WGS sequence"/>
</dbReference>
<reference evidence="2" key="1">
    <citation type="journal article" date="2020" name="mSystems">
        <title>Genome- and Community-Level Interaction Insights into Carbon Utilization and Element Cycling Functions of Hydrothermarchaeota in Hydrothermal Sediment.</title>
        <authorList>
            <person name="Zhou Z."/>
            <person name="Liu Y."/>
            <person name="Xu W."/>
            <person name="Pan J."/>
            <person name="Luo Z.H."/>
            <person name="Li M."/>
        </authorList>
    </citation>
    <scope>NUCLEOTIDE SEQUENCE [LARGE SCALE GENOMIC DNA]</scope>
    <source>
        <strain evidence="2">SpSt-1179</strain>
    </source>
</reference>
<sequence length="365" mass="41929">MKVQDVKHLSRKIMESGEIPLLWGHFGVGKTDLAREIAAETGRELIILVISQMEPGDLIGMPSRDGERTLFLRPDWWPTEGNVILMIDEINRAHRSIRNAIMQLLIDRRIHNHFLPEGCWIMAAANPPDEEYDQVELITDPAFMSRFFHIELTPDPEEWLKWAELQKMPQTVTNFIGEYPEFLSRDTVVSMRLELRPSPRSWYKLGRVYAGLSSKEIEKFGYVIAAGIVGPEAARTFMSKIQGSELLPSPRTLLLELDENILSRLSEGDISGTSASILRITKHLSELDDLQVQEYFQNVPVISENLLRIGRVIPKDSFFSVIRHIVHQVEGEKGLKRAFYENLLEELAMDHDVLKFLQRSEKDEK</sequence>
<dbReference type="CDD" id="cd00009">
    <property type="entry name" value="AAA"/>
    <property type="match status" value="1"/>
</dbReference>